<organism evidence="1 2">
    <name type="scientific">Pseudonocardia saturnea</name>
    <dbReference type="NCBI Taxonomy" id="33909"/>
    <lineage>
        <taxon>Bacteria</taxon>
        <taxon>Bacillati</taxon>
        <taxon>Actinomycetota</taxon>
        <taxon>Actinomycetes</taxon>
        <taxon>Pseudonocardiales</taxon>
        <taxon>Pseudonocardiaceae</taxon>
        <taxon>Pseudonocardia</taxon>
    </lineage>
</organism>
<comment type="caution">
    <text evidence="1">The sequence shown here is derived from an EMBL/GenBank/DDBJ whole genome shotgun (WGS) entry which is preliminary data.</text>
</comment>
<proteinExistence type="predicted"/>
<evidence type="ECO:0000313" key="1">
    <source>
        <dbReference type="EMBL" id="GEC29248.1"/>
    </source>
</evidence>
<keyword evidence="2" id="KW-1185">Reference proteome</keyword>
<evidence type="ECO:0000313" key="2">
    <source>
        <dbReference type="Proteomes" id="UP000320693"/>
    </source>
</evidence>
<protein>
    <submittedName>
        <fullName evidence="1">Uncharacterized protein</fullName>
    </submittedName>
</protein>
<sequence>MTCTECSGSRACDECDGYGHSIAGDECGECGGSGVCPHCWGHVDLTTETKNSEMEEVLR</sequence>
<gene>
    <name evidence="1" type="ORF">PSA01_62770</name>
</gene>
<name>A0ABQ0S8Y0_9PSEU</name>
<reference evidence="1 2" key="1">
    <citation type="submission" date="2019-06" db="EMBL/GenBank/DDBJ databases">
        <title>Whole genome shotgun sequence of Pseudonocardia saturnea NBRC 14499.</title>
        <authorList>
            <person name="Hosoyama A."/>
            <person name="Uohara A."/>
            <person name="Ohji S."/>
            <person name="Ichikawa N."/>
        </authorList>
    </citation>
    <scope>NUCLEOTIDE SEQUENCE [LARGE SCALE GENOMIC DNA]</scope>
    <source>
        <strain evidence="1 2">NBRC 14499</strain>
    </source>
</reference>
<accession>A0ABQ0S8Y0</accession>
<dbReference type="Proteomes" id="UP000320693">
    <property type="component" value="Unassembled WGS sequence"/>
</dbReference>
<dbReference type="EMBL" id="BJNH01000113">
    <property type="protein sequence ID" value="GEC29248.1"/>
    <property type="molecule type" value="Genomic_DNA"/>
</dbReference>